<feature type="transmembrane region" description="Helical" evidence="1">
    <location>
        <begin position="141"/>
        <end position="160"/>
    </location>
</feature>
<evidence type="ECO:0000256" key="1">
    <source>
        <dbReference type="SAM" id="Phobius"/>
    </source>
</evidence>
<feature type="transmembrane region" description="Helical" evidence="1">
    <location>
        <begin position="34"/>
        <end position="56"/>
    </location>
</feature>
<evidence type="ECO:0000313" key="3">
    <source>
        <dbReference type="Proteomes" id="UP000321479"/>
    </source>
</evidence>
<evidence type="ECO:0008006" key="4">
    <source>
        <dbReference type="Google" id="ProtNLM"/>
    </source>
</evidence>
<organism evidence="2 3">
    <name type="scientific">Mucilaginibacter ginsenosidivorans</name>
    <dbReference type="NCBI Taxonomy" id="398053"/>
    <lineage>
        <taxon>Bacteria</taxon>
        <taxon>Pseudomonadati</taxon>
        <taxon>Bacteroidota</taxon>
        <taxon>Sphingobacteriia</taxon>
        <taxon>Sphingobacteriales</taxon>
        <taxon>Sphingobacteriaceae</taxon>
        <taxon>Mucilaginibacter</taxon>
    </lineage>
</organism>
<gene>
    <name evidence="2" type="ORF">FRZ54_13060</name>
</gene>
<protein>
    <recommendedName>
        <fullName evidence="4">DUF4386 family protein</fullName>
    </recommendedName>
</protein>
<keyword evidence="3" id="KW-1185">Reference proteome</keyword>
<name>A0A5B8UWF5_9SPHI</name>
<proteinExistence type="predicted"/>
<keyword evidence="1" id="KW-0472">Membrane</keyword>
<dbReference type="EMBL" id="CP042436">
    <property type="protein sequence ID" value="QEC63467.1"/>
    <property type="molecule type" value="Genomic_DNA"/>
</dbReference>
<keyword evidence="1" id="KW-1133">Transmembrane helix</keyword>
<evidence type="ECO:0000313" key="2">
    <source>
        <dbReference type="EMBL" id="QEC63467.1"/>
    </source>
</evidence>
<accession>A0A5B8UWF5</accession>
<keyword evidence="1" id="KW-0812">Transmembrane</keyword>
<dbReference type="OrthoDB" id="946604at2"/>
<sequence>MSTKLYAASLILAPLCYALSSFFWHTTGQYTEYTVTSGTLLIVDSVFWVFAFAALFDLLKGKAPGYAAWGFFIAVYGCLCGGVGFALRDIFTLAFHIPHKQMLETFAKYPVFDNIVFWIGGPAFPLSLLVLGIVLTVTKKVSLWVGVLIALSGALFPVSRIMRIEMIAHATDVCMLVPMVYLGRRLITNKLFISNYREKS</sequence>
<dbReference type="RefSeq" id="WP_147032043.1">
    <property type="nucleotide sequence ID" value="NZ_CP042436.1"/>
</dbReference>
<dbReference type="KEGG" id="mgin:FRZ54_13060"/>
<feature type="transmembrane region" description="Helical" evidence="1">
    <location>
        <begin position="68"/>
        <end position="95"/>
    </location>
</feature>
<dbReference type="Proteomes" id="UP000321479">
    <property type="component" value="Chromosome"/>
</dbReference>
<feature type="transmembrane region" description="Helical" evidence="1">
    <location>
        <begin position="115"/>
        <end position="134"/>
    </location>
</feature>
<reference evidence="2 3" key="1">
    <citation type="journal article" date="2017" name="Curr. Microbiol.">
        <title>Mucilaginibacter ginsenosidivorans sp. nov., Isolated from Soil of Ginseng Field.</title>
        <authorList>
            <person name="Kim M.M."/>
            <person name="Siddiqi M.Z."/>
            <person name="Im W.T."/>
        </authorList>
    </citation>
    <scope>NUCLEOTIDE SEQUENCE [LARGE SCALE GENOMIC DNA]</scope>
    <source>
        <strain evidence="2 3">Gsoil 3017</strain>
    </source>
</reference>
<dbReference type="AlphaFoldDB" id="A0A5B8UWF5"/>